<evidence type="ECO:0000256" key="2">
    <source>
        <dbReference type="ARBA" id="ARBA00014721"/>
    </source>
</evidence>
<dbReference type="GO" id="GO:0030435">
    <property type="term" value="P:sporulation resulting in formation of a cellular spore"/>
    <property type="evidence" value="ECO:0007669"/>
    <property type="project" value="UniProtKB-KW"/>
</dbReference>
<keyword evidence="3" id="KW-0677">Repeat</keyword>
<accession>A0A1M4U9H1</accession>
<dbReference type="Proteomes" id="UP000184476">
    <property type="component" value="Unassembled WGS sequence"/>
</dbReference>
<dbReference type="STRING" id="112248.SAMN05444392_101880"/>
<dbReference type="OrthoDB" id="2456029at2"/>
<evidence type="ECO:0000313" key="6">
    <source>
        <dbReference type="EMBL" id="SHE53257.1"/>
    </source>
</evidence>
<protein>
    <recommendedName>
        <fullName evidence="2">Small, acid-soluble spore protein gamma-type</fullName>
    </recommendedName>
</protein>
<feature type="compositionally biased region" description="Low complexity" evidence="5">
    <location>
        <begin position="46"/>
        <end position="61"/>
    </location>
</feature>
<keyword evidence="7" id="KW-1185">Reference proteome</keyword>
<dbReference type="InterPro" id="IPR006341">
    <property type="entry name" value="Spore_gamma"/>
</dbReference>
<sequence length="61" mass="6842">MAFQNKSSKAAETNVQKVRQQNQQSTQGNTANEFASEITDSQKVRQQNQQSESNKSQSIQP</sequence>
<dbReference type="AlphaFoldDB" id="A0A1M4U9H1"/>
<organism evidence="6 7">
    <name type="scientific">Seinonella peptonophila</name>
    <dbReference type="NCBI Taxonomy" id="112248"/>
    <lineage>
        <taxon>Bacteria</taxon>
        <taxon>Bacillati</taxon>
        <taxon>Bacillota</taxon>
        <taxon>Bacilli</taxon>
        <taxon>Bacillales</taxon>
        <taxon>Thermoactinomycetaceae</taxon>
        <taxon>Seinonella</taxon>
    </lineage>
</organism>
<evidence type="ECO:0000256" key="4">
    <source>
        <dbReference type="ARBA" id="ARBA00022969"/>
    </source>
</evidence>
<evidence type="ECO:0000313" key="7">
    <source>
        <dbReference type="Proteomes" id="UP000184476"/>
    </source>
</evidence>
<dbReference type="Pfam" id="PF04259">
    <property type="entry name" value="SASP_gamma"/>
    <property type="match status" value="1"/>
</dbReference>
<feature type="compositionally biased region" description="Polar residues" evidence="5">
    <location>
        <begin position="1"/>
        <end position="45"/>
    </location>
</feature>
<name>A0A1M4U9H1_9BACL</name>
<comment type="similarity">
    <text evidence="1">Belongs to the gamma-type SASP family.</text>
</comment>
<evidence type="ECO:0000256" key="3">
    <source>
        <dbReference type="ARBA" id="ARBA00022737"/>
    </source>
</evidence>
<proteinExistence type="inferred from homology"/>
<keyword evidence="4" id="KW-0749">Sporulation</keyword>
<dbReference type="NCBIfam" id="TIGR01442">
    <property type="entry name" value="SASP_gamma"/>
    <property type="match status" value="1"/>
</dbReference>
<reference evidence="6 7" key="1">
    <citation type="submission" date="2016-11" db="EMBL/GenBank/DDBJ databases">
        <authorList>
            <person name="Jaros S."/>
            <person name="Januszkiewicz K."/>
            <person name="Wedrychowicz H."/>
        </authorList>
    </citation>
    <scope>NUCLEOTIDE SEQUENCE [LARGE SCALE GENOMIC DNA]</scope>
    <source>
        <strain evidence="6 7">DSM 44666</strain>
    </source>
</reference>
<dbReference type="RefSeq" id="WP_073152481.1">
    <property type="nucleotide sequence ID" value="NZ_FQVL01000001.1"/>
</dbReference>
<evidence type="ECO:0000256" key="1">
    <source>
        <dbReference type="ARBA" id="ARBA00006710"/>
    </source>
</evidence>
<evidence type="ECO:0000256" key="5">
    <source>
        <dbReference type="SAM" id="MobiDB-lite"/>
    </source>
</evidence>
<gene>
    <name evidence="6" type="ORF">SAMN05444392_101880</name>
</gene>
<dbReference type="EMBL" id="FQVL01000001">
    <property type="protein sequence ID" value="SHE53257.1"/>
    <property type="molecule type" value="Genomic_DNA"/>
</dbReference>
<feature type="region of interest" description="Disordered" evidence="5">
    <location>
        <begin position="1"/>
        <end position="61"/>
    </location>
</feature>